<dbReference type="CDD" id="cd00118">
    <property type="entry name" value="LysM"/>
    <property type="match status" value="1"/>
</dbReference>
<dbReference type="InterPro" id="IPR018392">
    <property type="entry name" value="LysM"/>
</dbReference>
<dbReference type="STRING" id="1385510.GCA_000425205_02692"/>
<protein>
    <recommendedName>
        <fullName evidence="1">LysM domain-containing protein</fullName>
    </recommendedName>
</protein>
<evidence type="ECO:0000313" key="3">
    <source>
        <dbReference type="Proteomes" id="UP000030528"/>
    </source>
</evidence>
<dbReference type="eggNOG" id="ENOG5033F6R">
    <property type="taxonomic scope" value="Bacteria"/>
</dbReference>
<evidence type="ECO:0000259" key="1">
    <source>
        <dbReference type="PROSITE" id="PS51782"/>
    </source>
</evidence>
<dbReference type="Proteomes" id="UP000030528">
    <property type="component" value="Unassembled WGS sequence"/>
</dbReference>
<dbReference type="EMBL" id="AVPE01000031">
    <property type="protein sequence ID" value="KGX87606.1"/>
    <property type="molecule type" value="Genomic_DNA"/>
</dbReference>
<proteinExistence type="predicted"/>
<feature type="domain" description="LysM" evidence="1">
    <location>
        <begin position="61"/>
        <end position="114"/>
    </location>
</feature>
<comment type="caution">
    <text evidence="2">The sequence shown here is derived from an EMBL/GenBank/DDBJ whole genome shotgun (WGS) entry which is preliminary data.</text>
</comment>
<keyword evidence="3" id="KW-1185">Reference proteome</keyword>
<dbReference type="RefSeq" id="WP_051239957.1">
    <property type="nucleotide sequence ID" value="NZ_AULI01000012.1"/>
</dbReference>
<dbReference type="PROSITE" id="PS51782">
    <property type="entry name" value="LYSM"/>
    <property type="match status" value="1"/>
</dbReference>
<reference evidence="2 3" key="1">
    <citation type="submission" date="2013-08" db="EMBL/GenBank/DDBJ databases">
        <authorList>
            <person name="Huang J."/>
            <person name="Wang G."/>
        </authorList>
    </citation>
    <scope>NUCLEOTIDE SEQUENCE [LARGE SCALE GENOMIC DNA]</scope>
    <source>
        <strain evidence="2 3">JSM 076056</strain>
    </source>
</reference>
<organism evidence="2 3">
    <name type="scientific">Pontibacillus halophilus JSM 076056 = DSM 19796</name>
    <dbReference type="NCBI Taxonomy" id="1385510"/>
    <lineage>
        <taxon>Bacteria</taxon>
        <taxon>Bacillati</taxon>
        <taxon>Bacillota</taxon>
        <taxon>Bacilli</taxon>
        <taxon>Bacillales</taxon>
        <taxon>Bacillaceae</taxon>
        <taxon>Pontibacillus</taxon>
    </lineage>
</organism>
<sequence length="121" mass="13731">MVGLLKRLLLVAFVILFLLSIRHDLTVGVFANTTDINKEAPTEVNEDNKQIEKPSNRYQSVKHTVKAGETVLSIVENLNRTGPPVTMEQMILDFESLNPTIDPHQVQVNKTYKFPVYSNHQ</sequence>
<accession>A0A0A5G3B7</accession>
<gene>
    <name evidence="2" type="ORF">N781_13010</name>
</gene>
<evidence type="ECO:0000313" key="2">
    <source>
        <dbReference type="EMBL" id="KGX87606.1"/>
    </source>
</evidence>
<dbReference type="AlphaFoldDB" id="A0A0A5G3B7"/>
<name>A0A0A5G3B7_9BACI</name>